<dbReference type="Pfam" id="PF01925">
    <property type="entry name" value="TauE"/>
    <property type="match status" value="2"/>
</dbReference>
<accession>A0A6A1ULV2</accession>
<feature type="transmembrane region" description="Helical" evidence="6">
    <location>
        <begin position="64"/>
        <end position="97"/>
    </location>
</feature>
<evidence type="ECO:0000256" key="4">
    <source>
        <dbReference type="ARBA" id="ARBA00022989"/>
    </source>
</evidence>
<keyword evidence="5 6" id="KW-0472">Membrane</keyword>
<feature type="transmembrane region" description="Helical" evidence="6">
    <location>
        <begin position="152"/>
        <end position="178"/>
    </location>
</feature>
<gene>
    <name evidence="8" type="ORF">CJ030_MR0G004561</name>
</gene>
<evidence type="ECO:0000256" key="6">
    <source>
        <dbReference type="SAM" id="Phobius"/>
    </source>
</evidence>
<comment type="similarity">
    <text evidence="2">Belongs to the 4-toluene sulfonate uptake permease (TSUP) (TC 2.A.102) family.</text>
</comment>
<keyword evidence="3 6" id="KW-0812">Transmembrane</keyword>
<evidence type="ECO:0000313" key="9">
    <source>
        <dbReference type="Proteomes" id="UP000516437"/>
    </source>
</evidence>
<dbReference type="PANTHER" id="PTHR14255">
    <property type="entry name" value="CEREBLON"/>
    <property type="match status" value="1"/>
</dbReference>
<evidence type="ECO:0008006" key="10">
    <source>
        <dbReference type="Google" id="ProtNLM"/>
    </source>
</evidence>
<evidence type="ECO:0000256" key="5">
    <source>
        <dbReference type="ARBA" id="ARBA00023136"/>
    </source>
</evidence>
<feature type="transmembrane region" description="Helical" evidence="6">
    <location>
        <begin position="425"/>
        <end position="450"/>
    </location>
</feature>
<keyword evidence="7" id="KW-0732">Signal</keyword>
<evidence type="ECO:0000256" key="2">
    <source>
        <dbReference type="ARBA" id="ARBA00009142"/>
    </source>
</evidence>
<keyword evidence="9" id="KW-1185">Reference proteome</keyword>
<evidence type="ECO:0000256" key="7">
    <source>
        <dbReference type="SAM" id="SignalP"/>
    </source>
</evidence>
<dbReference type="EMBL" id="RXIC02000086">
    <property type="protein sequence ID" value="KAB1201241.1"/>
    <property type="molecule type" value="Genomic_DNA"/>
</dbReference>
<dbReference type="GO" id="GO:0016020">
    <property type="term" value="C:membrane"/>
    <property type="evidence" value="ECO:0007669"/>
    <property type="project" value="UniProtKB-SubCell"/>
</dbReference>
<dbReference type="GO" id="GO:0016567">
    <property type="term" value="P:protein ubiquitination"/>
    <property type="evidence" value="ECO:0007669"/>
    <property type="project" value="TreeGrafter"/>
</dbReference>
<comment type="subcellular location">
    <subcellularLocation>
        <location evidence="1">Membrane</location>
        <topology evidence="1">Multi-pass membrane protein</topology>
    </subcellularLocation>
</comment>
<dbReference type="InterPro" id="IPR002781">
    <property type="entry name" value="TM_pro_TauE-like"/>
</dbReference>
<dbReference type="Proteomes" id="UP000516437">
    <property type="component" value="Unassembled WGS sequence"/>
</dbReference>
<dbReference type="OrthoDB" id="434519at2759"/>
<dbReference type="AlphaFoldDB" id="A0A6A1ULV2"/>
<feature type="transmembrane region" description="Helical" evidence="6">
    <location>
        <begin position="327"/>
        <end position="352"/>
    </location>
</feature>
<keyword evidence="4 6" id="KW-1133">Transmembrane helix</keyword>
<protein>
    <recommendedName>
        <fullName evidence="10">Sulfite exporter TauE/SafE family protein 2</fullName>
    </recommendedName>
</protein>
<dbReference type="PANTHER" id="PTHR14255:SF3">
    <property type="entry name" value="SULFITE EXPORTER TAUE_SAFE FAMILY PROTEIN 5-RELATED"/>
    <property type="match status" value="1"/>
</dbReference>
<feature type="transmembrane region" description="Helical" evidence="6">
    <location>
        <begin position="281"/>
        <end position="300"/>
    </location>
</feature>
<evidence type="ECO:0000256" key="3">
    <source>
        <dbReference type="ARBA" id="ARBA00022692"/>
    </source>
</evidence>
<feature type="chain" id="PRO_5025384721" description="Sulfite exporter TauE/SafE family protein 2" evidence="7">
    <location>
        <begin position="25"/>
        <end position="465"/>
    </location>
</feature>
<organism evidence="8 9">
    <name type="scientific">Morella rubra</name>
    <name type="common">Chinese bayberry</name>
    <dbReference type="NCBI Taxonomy" id="262757"/>
    <lineage>
        <taxon>Eukaryota</taxon>
        <taxon>Viridiplantae</taxon>
        <taxon>Streptophyta</taxon>
        <taxon>Embryophyta</taxon>
        <taxon>Tracheophyta</taxon>
        <taxon>Spermatophyta</taxon>
        <taxon>Magnoliopsida</taxon>
        <taxon>eudicotyledons</taxon>
        <taxon>Gunneridae</taxon>
        <taxon>Pentapetalae</taxon>
        <taxon>rosids</taxon>
        <taxon>fabids</taxon>
        <taxon>Fagales</taxon>
        <taxon>Myricaceae</taxon>
        <taxon>Morella</taxon>
    </lineage>
</organism>
<feature type="transmembrane region" description="Helical" evidence="6">
    <location>
        <begin position="242"/>
        <end position="261"/>
    </location>
</feature>
<name>A0A6A1ULV2_9ROSI</name>
<proteinExistence type="inferred from homology"/>
<comment type="caution">
    <text evidence="8">The sequence shown here is derived from an EMBL/GenBank/DDBJ whole genome shotgun (WGS) entry which is preliminary data.</text>
</comment>
<evidence type="ECO:0000313" key="8">
    <source>
        <dbReference type="EMBL" id="KAB1201241.1"/>
    </source>
</evidence>
<feature type="signal peptide" evidence="7">
    <location>
        <begin position="1"/>
        <end position="24"/>
    </location>
</feature>
<sequence>MKKHSLTWLILPLILFNTFNRSLAKQTESIIDPLRVEFFLDKLYQWRSDQTRLEETQLQLSTPVVLAAVLCFIAAAISCAGGIGGGGLFIPILSIVAGLDLKTASSFSAFMVTGGSVANVMSNLCTSCPQFGGKNLIDFDIALLSEPCMLLGISIGVICNLVFPEWLITVLFATFLAWSTTKTCKNGVACWKMESELLRRNGCEKLEDGLVKDGTCDENEGIKAIKEPLLGGKEDFRLRFPWMKMGILVLVWFSFFVLYLFRGNRHGQGIIQIEPCGAAYWIISAFQIPLAMIFTSWILWKKESLKSQTSNHEDNEGLIRDGPSKKLIFPVMALFAGILGGVFGIGGGMLISPLLLQVGIAPEVTAATCSFMVFFSSTMSAFQYVLLGMEHMHTALTFAIICFAASLLGLVVVQRAIHEYGRASIIIFSVSIVMALSTVLMTTFGALDVWRDHLSGKYMGFKRPC</sequence>
<evidence type="ECO:0000256" key="1">
    <source>
        <dbReference type="ARBA" id="ARBA00004141"/>
    </source>
</evidence>
<feature type="transmembrane region" description="Helical" evidence="6">
    <location>
        <begin position="394"/>
        <end position="413"/>
    </location>
</feature>
<reference evidence="8 9" key="1">
    <citation type="journal article" date="2019" name="Plant Biotechnol. J.">
        <title>The red bayberry genome and genetic basis of sex determination.</title>
        <authorList>
            <person name="Jia H.M."/>
            <person name="Jia H.J."/>
            <person name="Cai Q.L."/>
            <person name="Wang Y."/>
            <person name="Zhao H.B."/>
            <person name="Yang W.F."/>
            <person name="Wang G.Y."/>
            <person name="Li Y.H."/>
            <person name="Zhan D.L."/>
            <person name="Shen Y.T."/>
            <person name="Niu Q.F."/>
            <person name="Chang L."/>
            <person name="Qiu J."/>
            <person name="Zhao L."/>
            <person name="Xie H.B."/>
            <person name="Fu W.Y."/>
            <person name="Jin J."/>
            <person name="Li X.W."/>
            <person name="Jiao Y."/>
            <person name="Zhou C.C."/>
            <person name="Tu T."/>
            <person name="Chai C.Y."/>
            <person name="Gao J.L."/>
            <person name="Fan L.J."/>
            <person name="van de Weg E."/>
            <person name="Wang J.Y."/>
            <person name="Gao Z.S."/>
        </authorList>
    </citation>
    <scope>NUCLEOTIDE SEQUENCE [LARGE SCALE GENOMIC DNA]</scope>
    <source>
        <tissue evidence="8">Leaves</tissue>
    </source>
</reference>
<dbReference type="GO" id="GO:0031464">
    <property type="term" value="C:Cul4A-RING E3 ubiquitin ligase complex"/>
    <property type="evidence" value="ECO:0007669"/>
    <property type="project" value="TreeGrafter"/>
</dbReference>